<organism evidence="3 4">
    <name type="scientific">Cymbomonas tetramitiformis</name>
    <dbReference type="NCBI Taxonomy" id="36881"/>
    <lineage>
        <taxon>Eukaryota</taxon>
        <taxon>Viridiplantae</taxon>
        <taxon>Chlorophyta</taxon>
        <taxon>Pyramimonadophyceae</taxon>
        <taxon>Pyramimonadales</taxon>
        <taxon>Pyramimonadaceae</taxon>
        <taxon>Cymbomonas</taxon>
    </lineage>
</organism>
<feature type="region of interest" description="Disordered" evidence="1">
    <location>
        <begin position="1"/>
        <end position="37"/>
    </location>
</feature>
<evidence type="ECO:0000259" key="2">
    <source>
        <dbReference type="PROSITE" id="PS51061"/>
    </source>
</evidence>
<comment type="caution">
    <text evidence="3">The sequence shown here is derived from an EMBL/GenBank/DDBJ whole genome shotgun (WGS) entry which is preliminary data.</text>
</comment>
<sequence>MSEPPQRKRPAKRQRPAAATGTGTPVTLPPRVTTTDGIGGGGLLASLLGDVEDLKRQIGNVKPPKERIGGAMAEADEDRRRFQAEVERDLKDALVLSNDPKSFRKFAPMEKKWRGVIEDVAKDLNLPCTNIGEEPERYVMVGKTEAAFPGGSVHTRVAPKAVAREKKVSLSDMAPSSQDDLPDMVGGVVRLNTNKRDLRSIEEIQADMASGTVKKVLKT</sequence>
<gene>
    <name evidence="3" type="ORF">CYMTET_27312</name>
</gene>
<dbReference type="InterPro" id="IPR036867">
    <property type="entry name" value="R3H_dom_sf"/>
</dbReference>
<dbReference type="Proteomes" id="UP001190700">
    <property type="component" value="Unassembled WGS sequence"/>
</dbReference>
<dbReference type="Gene3D" id="3.30.1370.50">
    <property type="entry name" value="R3H-like domain"/>
    <property type="match status" value="1"/>
</dbReference>
<feature type="compositionally biased region" description="Low complexity" evidence="1">
    <location>
        <begin position="16"/>
        <end position="35"/>
    </location>
</feature>
<accession>A0AAE0KX10</accession>
<feature type="region of interest" description="Disordered" evidence="1">
    <location>
        <begin position="58"/>
        <end position="80"/>
    </location>
</feature>
<evidence type="ECO:0000313" key="4">
    <source>
        <dbReference type="Proteomes" id="UP001190700"/>
    </source>
</evidence>
<dbReference type="EMBL" id="LGRX02014947">
    <property type="protein sequence ID" value="KAK3263913.1"/>
    <property type="molecule type" value="Genomic_DNA"/>
</dbReference>
<proteinExistence type="predicted"/>
<evidence type="ECO:0000313" key="3">
    <source>
        <dbReference type="EMBL" id="KAK3263913.1"/>
    </source>
</evidence>
<feature type="domain" description="R3H" evidence="2">
    <location>
        <begin position="80"/>
        <end position="145"/>
    </location>
</feature>
<dbReference type="CDD" id="cd02325">
    <property type="entry name" value="R3H"/>
    <property type="match status" value="1"/>
</dbReference>
<dbReference type="AlphaFoldDB" id="A0AAE0KX10"/>
<dbReference type="InterPro" id="IPR001374">
    <property type="entry name" value="R3H_dom"/>
</dbReference>
<keyword evidence="4" id="KW-1185">Reference proteome</keyword>
<dbReference type="SUPFAM" id="SSF82708">
    <property type="entry name" value="R3H domain"/>
    <property type="match status" value="1"/>
</dbReference>
<dbReference type="GO" id="GO:0003676">
    <property type="term" value="F:nucleic acid binding"/>
    <property type="evidence" value="ECO:0007669"/>
    <property type="project" value="UniProtKB-UniRule"/>
</dbReference>
<reference evidence="3 4" key="1">
    <citation type="journal article" date="2015" name="Genome Biol. Evol.">
        <title>Comparative Genomics of a Bacterivorous Green Alga Reveals Evolutionary Causalities and Consequences of Phago-Mixotrophic Mode of Nutrition.</title>
        <authorList>
            <person name="Burns J.A."/>
            <person name="Paasch A."/>
            <person name="Narechania A."/>
            <person name="Kim E."/>
        </authorList>
    </citation>
    <scope>NUCLEOTIDE SEQUENCE [LARGE SCALE GENOMIC DNA]</scope>
    <source>
        <strain evidence="3 4">PLY_AMNH</strain>
    </source>
</reference>
<protein>
    <recommendedName>
        <fullName evidence="2">R3H domain-containing protein</fullName>
    </recommendedName>
</protein>
<dbReference type="PROSITE" id="PS51061">
    <property type="entry name" value="R3H"/>
    <property type="match status" value="1"/>
</dbReference>
<evidence type="ECO:0000256" key="1">
    <source>
        <dbReference type="SAM" id="MobiDB-lite"/>
    </source>
</evidence>
<name>A0AAE0KX10_9CHLO</name>